<keyword evidence="4" id="KW-0808">Transferase</keyword>
<keyword evidence="10" id="KW-0804">Transcription</keyword>
<comment type="catalytic activity">
    <reaction evidence="1">
        <text>ATP + protein L-histidine = ADP + protein N-phospho-L-histidine.</text>
        <dbReference type="EC" id="2.7.13.3"/>
    </reaction>
</comment>
<dbReference type="Pfam" id="PF07696">
    <property type="entry name" value="7TMR-DISMED2"/>
    <property type="match status" value="1"/>
</dbReference>
<keyword evidence="8" id="KW-0902">Two-component regulatory system</keyword>
<feature type="domain" description="HTH araC/xylS-type" evidence="13">
    <location>
        <begin position="878"/>
        <end position="968"/>
    </location>
</feature>
<evidence type="ECO:0000256" key="4">
    <source>
        <dbReference type="ARBA" id="ARBA00022679"/>
    </source>
</evidence>
<evidence type="ECO:0000256" key="12">
    <source>
        <dbReference type="SAM" id="Phobius"/>
    </source>
</evidence>
<keyword evidence="12" id="KW-0472">Membrane</keyword>
<feature type="transmembrane region" description="Helical" evidence="12">
    <location>
        <begin position="218"/>
        <end position="237"/>
    </location>
</feature>
<dbReference type="Gene3D" id="2.60.40.2380">
    <property type="match status" value="1"/>
</dbReference>
<keyword evidence="12" id="KW-0812">Transmembrane</keyword>
<dbReference type="Gene3D" id="3.40.50.2300">
    <property type="match status" value="1"/>
</dbReference>
<dbReference type="GO" id="GO:0003700">
    <property type="term" value="F:DNA-binding transcription factor activity"/>
    <property type="evidence" value="ECO:0007669"/>
    <property type="project" value="InterPro"/>
</dbReference>
<dbReference type="PROSITE" id="PS01124">
    <property type="entry name" value="HTH_ARAC_FAMILY_2"/>
    <property type="match status" value="1"/>
</dbReference>
<dbReference type="InterPro" id="IPR011622">
    <property type="entry name" value="7TMR_DISM_rcpt_extracell_dom2"/>
</dbReference>
<evidence type="ECO:0000256" key="10">
    <source>
        <dbReference type="ARBA" id="ARBA00023163"/>
    </source>
</evidence>
<evidence type="ECO:0000256" key="1">
    <source>
        <dbReference type="ARBA" id="ARBA00000085"/>
    </source>
</evidence>
<evidence type="ECO:0000259" key="15">
    <source>
        <dbReference type="PROSITE" id="PS50110"/>
    </source>
</evidence>
<keyword evidence="17" id="KW-1185">Reference proteome</keyword>
<evidence type="ECO:0000313" key="16">
    <source>
        <dbReference type="EMBL" id="EAR10569.1"/>
    </source>
</evidence>
<dbReference type="GO" id="GO:0005524">
    <property type="term" value="F:ATP binding"/>
    <property type="evidence" value="ECO:0007669"/>
    <property type="project" value="UniProtKB-KW"/>
</dbReference>
<feature type="transmembrane region" description="Helical" evidence="12">
    <location>
        <begin position="281"/>
        <end position="300"/>
    </location>
</feature>
<dbReference type="OrthoDB" id="9804645at2"/>
<feature type="domain" description="Response regulatory" evidence="15">
    <location>
        <begin position="738"/>
        <end position="853"/>
    </location>
</feature>
<dbReference type="PANTHER" id="PTHR43547">
    <property type="entry name" value="TWO-COMPONENT HISTIDINE KINASE"/>
    <property type="match status" value="1"/>
</dbReference>
<dbReference type="RefSeq" id="WP_008041770.1">
    <property type="nucleotide sequence ID" value="NZ_CH724149.1"/>
</dbReference>
<feature type="transmembrane region" description="Helical" evidence="12">
    <location>
        <begin position="306"/>
        <end position="326"/>
    </location>
</feature>
<dbReference type="SUPFAM" id="SSF47384">
    <property type="entry name" value="Homodimeric domain of signal transducing histidine kinase"/>
    <property type="match status" value="1"/>
</dbReference>
<dbReference type="GO" id="GO:0000155">
    <property type="term" value="F:phosphorelay sensor kinase activity"/>
    <property type="evidence" value="ECO:0007669"/>
    <property type="project" value="InterPro"/>
</dbReference>
<dbReference type="InterPro" id="IPR011623">
    <property type="entry name" value="7TMR_DISM_rcpt_extracell_dom1"/>
</dbReference>
<organism evidence="16 17">
    <name type="scientific">Reinekea blandensis MED297</name>
    <dbReference type="NCBI Taxonomy" id="314283"/>
    <lineage>
        <taxon>Bacteria</taxon>
        <taxon>Pseudomonadati</taxon>
        <taxon>Pseudomonadota</taxon>
        <taxon>Gammaproteobacteria</taxon>
        <taxon>Oceanospirillales</taxon>
        <taxon>Saccharospirillaceae</taxon>
        <taxon>Reinekea</taxon>
    </lineage>
</organism>
<evidence type="ECO:0000256" key="7">
    <source>
        <dbReference type="ARBA" id="ARBA00022840"/>
    </source>
</evidence>
<dbReference type="PANTHER" id="PTHR43547:SF2">
    <property type="entry name" value="HYBRID SIGNAL TRANSDUCTION HISTIDINE KINASE C"/>
    <property type="match status" value="1"/>
</dbReference>
<dbReference type="SMART" id="SM00387">
    <property type="entry name" value="HATPase_c"/>
    <property type="match status" value="1"/>
</dbReference>
<keyword evidence="6 16" id="KW-0418">Kinase</keyword>
<evidence type="ECO:0000256" key="5">
    <source>
        <dbReference type="ARBA" id="ARBA00022741"/>
    </source>
</evidence>
<dbReference type="SUPFAM" id="SSF55874">
    <property type="entry name" value="ATPase domain of HSP90 chaperone/DNA topoisomerase II/histidine kinase"/>
    <property type="match status" value="1"/>
</dbReference>
<dbReference type="Gene3D" id="3.30.565.10">
    <property type="entry name" value="Histidine kinase-like ATPase, C-terminal domain"/>
    <property type="match status" value="1"/>
</dbReference>
<gene>
    <name evidence="16" type="ORF">MED297_11155</name>
</gene>
<sequence length="976" mass="110417">MGRWQNYVLLGVLLLAIVGGQAQTPSGLSTQTINQQGQVLYDESGVFSANDAIAAFESIDENRQTGFTLPYNRGVYWLRFRLSNPKEQIESYILDLDYIFINNTQLYQRIGSQVRLQNEIDLADSVFEREVVYRKPAFSLQLPPLSTSEFLVRMDLTSKANAALELTPRLYTLPDFLSTQLTQNLTFAALIGLLIALALYNAILYVRIGVKGHIYYSLYLFSFVFTIACYEGLLLYLPKPPPAAWVISGMTIAPLVASICLIAFGLNILQLKRFRPKLGLWYQRAIWLVLAILPLTLFHFGWLSFWLEITVVVLTIALGGIAATLIREGHRASVYFAISFIFIAVGYGIETTLYSLPWQSMIGTELARQIIPWMEQYFLYSCVVIEVFFLALALASYIDGLRAQTAQARQQVIDQLTDKAKLKEDYAIQLENTVKERTDQLNEKQQILSDQNDRLLELDQMKSHFLANFSHEFRTPLTLIKGPLKQILNGDLGEQNDATLQAIATSQRSAERLARLMEELLMLSHLEANQLKLQVQSTELNSFCRRIVSLFEYQAQERELKLSCECLAEDTVAFCDVRKLETVVYNLISNAIKFTPRQGAITVQLSVEGDADQTERFYRFEVSDTGPGIPVEQREQVFQRFYRLQKDARSGAEGSGLGLSLVRELTEMHGGTVLVTESTMGGSCFTVRIPLGFQHFSKDEFATNVIDMDLSVNPITPPVNELSQPELREDGETENRPCLLLVDDVADMREYLAGHFRKDYRVLMAGDGLQAWEVLQTESVDVVVTDLMMPVMDGMDLLNRLRADQRLKELPVLVLSARSEHTDRNLALANNADDYLAKPFDSEELILRVNNLVKRPSLTPQSAEASSVTPSADEQWLAKAHDIVAARIKDDKFDARQLAEALHVSKPTLHRYFDRLAQTTPAAFIREQRLARAKVLMEEQTYRTVAEVAHAVGFNSPGYFSRLYRQRFPEGRSPSE</sequence>
<dbReference type="Gene3D" id="1.10.10.60">
    <property type="entry name" value="Homeodomain-like"/>
    <property type="match status" value="1"/>
</dbReference>
<keyword evidence="7" id="KW-0067">ATP-binding</keyword>
<comment type="caution">
    <text evidence="16">The sequence shown here is derived from an EMBL/GenBank/DDBJ whole genome shotgun (WGS) entry which is preliminary data.</text>
</comment>
<dbReference type="InterPro" id="IPR003661">
    <property type="entry name" value="HisK_dim/P_dom"/>
</dbReference>
<feature type="transmembrane region" description="Helical" evidence="12">
    <location>
        <begin position="185"/>
        <end position="206"/>
    </location>
</feature>
<name>A4BAV6_9GAMM</name>
<dbReference type="Pfam" id="PF12833">
    <property type="entry name" value="HTH_18"/>
    <property type="match status" value="1"/>
</dbReference>
<accession>A4BAV6</accession>
<dbReference type="AlphaFoldDB" id="A4BAV6"/>
<dbReference type="Gene3D" id="1.10.287.130">
    <property type="match status" value="1"/>
</dbReference>
<dbReference type="InterPro" id="IPR005467">
    <property type="entry name" value="His_kinase_dom"/>
</dbReference>
<dbReference type="SMART" id="SM00388">
    <property type="entry name" value="HisKA"/>
    <property type="match status" value="1"/>
</dbReference>
<dbReference type="PROSITE" id="PS50110">
    <property type="entry name" value="RESPONSE_REGULATORY"/>
    <property type="match status" value="1"/>
</dbReference>
<feature type="modified residue" description="4-aspartylphosphate" evidence="11">
    <location>
        <position position="786"/>
    </location>
</feature>
<evidence type="ECO:0000256" key="3">
    <source>
        <dbReference type="ARBA" id="ARBA00022553"/>
    </source>
</evidence>
<dbReference type="GO" id="GO:0043565">
    <property type="term" value="F:sequence-specific DNA binding"/>
    <property type="evidence" value="ECO:0007669"/>
    <property type="project" value="InterPro"/>
</dbReference>
<dbReference type="Pfam" id="PF02518">
    <property type="entry name" value="HATPase_c"/>
    <property type="match status" value="1"/>
</dbReference>
<dbReference type="CDD" id="cd17574">
    <property type="entry name" value="REC_OmpR"/>
    <property type="match status" value="1"/>
</dbReference>
<dbReference type="PRINTS" id="PR00344">
    <property type="entry name" value="BCTRLSENSOR"/>
</dbReference>
<dbReference type="CDD" id="cd00082">
    <property type="entry name" value="HisKA"/>
    <property type="match status" value="1"/>
</dbReference>
<evidence type="ECO:0000313" key="17">
    <source>
        <dbReference type="Proteomes" id="UP000005953"/>
    </source>
</evidence>
<dbReference type="InterPro" id="IPR001789">
    <property type="entry name" value="Sig_transdc_resp-reg_receiver"/>
</dbReference>
<dbReference type="HOGENOM" id="CLU_304398_0_0_6"/>
<feature type="domain" description="Histidine kinase" evidence="14">
    <location>
        <begin position="468"/>
        <end position="693"/>
    </location>
</feature>
<evidence type="ECO:0000256" key="6">
    <source>
        <dbReference type="ARBA" id="ARBA00022777"/>
    </source>
</evidence>
<dbReference type="InterPro" id="IPR003594">
    <property type="entry name" value="HATPase_dom"/>
</dbReference>
<evidence type="ECO:0000259" key="14">
    <source>
        <dbReference type="PROSITE" id="PS50109"/>
    </source>
</evidence>
<dbReference type="Pfam" id="PF00512">
    <property type="entry name" value="HisKA"/>
    <property type="match status" value="1"/>
</dbReference>
<dbReference type="SMART" id="SM00448">
    <property type="entry name" value="REC"/>
    <property type="match status" value="1"/>
</dbReference>
<keyword evidence="12" id="KW-1133">Transmembrane helix</keyword>
<proteinExistence type="predicted"/>
<dbReference type="SMART" id="SM00342">
    <property type="entry name" value="HTH_ARAC"/>
    <property type="match status" value="1"/>
</dbReference>
<keyword evidence="5" id="KW-0547">Nucleotide-binding</keyword>
<dbReference type="InterPro" id="IPR036097">
    <property type="entry name" value="HisK_dim/P_sf"/>
</dbReference>
<feature type="transmembrane region" description="Helical" evidence="12">
    <location>
        <begin position="243"/>
        <end position="269"/>
    </location>
</feature>
<protein>
    <recommendedName>
        <fullName evidence="2">histidine kinase</fullName>
        <ecNumber evidence="2">2.7.13.3</ecNumber>
    </recommendedName>
</protein>
<evidence type="ECO:0000256" key="9">
    <source>
        <dbReference type="ARBA" id="ARBA00023015"/>
    </source>
</evidence>
<dbReference type="Proteomes" id="UP000005953">
    <property type="component" value="Unassembled WGS sequence"/>
</dbReference>
<evidence type="ECO:0000256" key="2">
    <source>
        <dbReference type="ARBA" id="ARBA00012438"/>
    </source>
</evidence>
<dbReference type="EC" id="2.7.13.3" evidence="2"/>
<reference evidence="16 17" key="1">
    <citation type="submission" date="2006-02" db="EMBL/GenBank/DDBJ databases">
        <authorList>
            <person name="Pinhassi J."/>
            <person name="Pedros-Alio C."/>
            <person name="Ferriera S."/>
            <person name="Johnson J."/>
            <person name="Kravitz S."/>
            <person name="Halpern A."/>
            <person name="Remington K."/>
            <person name="Beeson K."/>
            <person name="Tran B."/>
            <person name="Rogers Y.-H."/>
            <person name="Friedman R."/>
            <person name="Venter J.C."/>
        </authorList>
    </citation>
    <scope>NUCLEOTIDE SEQUENCE [LARGE SCALE GENOMIC DNA]</scope>
    <source>
        <strain evidence="16 17">MED297</strain>
    </source>
</reference>
<dbReference type="SUPFAM" id="SSF52172">
    <property type="entry name" value="CheY-like"/>
    <property type="match status" value="1"/>
</dbReference>
<evidence type="ECO:0000256" key="11">
    <source>
        <dbReference type="PROSITE-ProRule" id="PRU00169"/>
    </source>
</evidence>
<evidence type="ECO:0000259" key="13">
    <source>
        <dbReference type="PROSITE" id="PS01124"/>
    </source>
</evidence>
<dbReference type="InterPro" id="IPR036890">
    <property type="entry name" value="HATPase_C_sf"/>
</dbReference>
<dbReference type="InterPro" id="IPR009057">
    <property type="entry name" value="Homeodomain-like_sf"/>
</dbReference>
<dbReference type="InterPro" id="IPR011006">
    <property type="entry name" value="CheY-like_superfamily"/>
</dbReference>
<dbReference type="Pfam" id="PF00072">
    <property type="entry name" value="Response_reg"/>
    <property type="match status" value="1"/>
</dbReference>
<dbReference type="EMBL" id="AAOE01000003">
    <property type="protein sequence ID" value="EAR10569.1"/>
    <property type="molecule type" value="Genomic_DNA"/>
</dbReference>
<dbReference type="SUPFAM" id="SSF46689">
    <property type="entry name" value="Homeodomain-like"/>
    <property type="match status" value="1"/>
</dbReference>
<feature type="transmembrane region" description="Helical" evidence="12">
    <location>
        <begin position="377"/>
        <end position="398"/>
    </location>
</feature>
<dbReference type="PROSITE" id="PS50109">
    <property type="entry name" value="HIS_KIN"/>
    <property type="match status" value="1"/>
</dbReference>
<dbReference type="FunFam" id="3.30.565.10:FF:000037">
    <property type="entry name" value="Hybrid sensor histidine kinase/response regulator"/>
    <property type="match status" value="1"/>
</dbReference>
<dbReference type="InterPro" id="IPR004358">
    <property type="entry name" value="Sig_transdc_His_kin-like_C"/>
</dbReference>
<feature type="transmembrane region" description="Helical" evidence="12">
    <location>
        <begin position="333"/>
        <end position="357"/>
    </location>
</feature>
<keyword evidence="9" id="KW-0805">Transcription regulation</keyword>
<dbReference type="STRING" id="314283.MED297_11155"/>
<dbReference type="InterPro" id="IPR018060">
    <property type="entry name" value="HTH_AraC"/>
</dbReference>
<evidence type="ECO:0000256" key="8">
    <source>
        <dbReference type="ARBA" id="ARBA00023012"/>
    </source>
</evidence>
<dbReference type="Pfam" id="PF07695">
    <property type="entry name" value="7TMR-DISM_7TM"/>
    <property type="match status" value="1"/>
</dbReference>
<keyword evidence="3 11" id="KW-0597">Phosphoprotein</keyword>